<dbReference type="InterPro" id="IPR036097">
    <property type="entry name" value="HisK_dim/P_sf"/>
</dbReference>
<keyword evidence="4" id="KW-1003">Cell membrane</keyword>
<dbReference type="SUPFAM" id="SSF47384">
    <property type="entry name" value="Homodimeric domain of signal transducing histidine kinase"/>
    <property type="match status" value="1"/>
</dbReference>
<dbReference type="SMART" id="SM00448">
    <property type="entry name" value="REC"/>
    <property type="match status" value="1"/>
</dbReference>
<comment type="subcellular location">
    <subcellularLocation>
        <location evidence="2">Cell membrane</location>
        <topology evidence="2">Multi-pass membrane protein</topology>
    </subcellularLocation>
</comment>
<organism evidence="13 14">
    <name type="scientific">Massilia litorea</name>
    <dbReference type="NCBI Taxonomy" id="2769491"/>
    <lineage>
        <taxon>Bacteria</taxon>
        <taxon>Pseudomonadati</taxon>
        <taxon>Pseudomonadota</taxon>
        <taxon>Betaproteobacteria</taxon>
        <taxon>Burkholderiales</taxon>
        <taxon>Oxalobacteraceae</taxon>
        <taxon>Telluria group</taxon>
        <taxon>Massilia</taxon>
    </lineage>
</organism>
<feature type="domain" description="Histidine kinase" evidence="11">
    <location>
        <begin position="384"/>
        <end position="591"/>
    </location>
</feature>
<dbReference type="Gene3D" id="3.30.450.20">
    <property type="entry name" value="PAS domain"/>
    <property type="match status" value="1"/>
</dbReference>
<evidence type="ECO:0000256" key="10">
    <source>
        <dbReference type="SAM" id="Phobius"/>
    </source>
</evidence>
<protein>
    <recommendedName>
        <fullName evidence="3">histidine kinase</fullName>
        <ecNumber evidence="3">2.7.13.3</ecNumber>
    </recommendedName>
</protein>
<dbReference type="SUPFAM" id="SSF55874">
    <property type="entry name" value="ATPase domain of HSP90 chaperone/DNA topoisomerase II/histidine kinase"/>
    <property type="match status" value="1"/>
</dbReference>
<dbReference type="InterPro" id="IPR003661">
    <property type="entry name" value="HisK_dim/P_dom"/>
</dbReference>
<dbReference type="InterPro" id="IPR004358">
    <property type="entry name" value="Sig_transdc_His_kin-like_C"/>
</dbReference>
<dbReference type="Gene3D" id="3.40.50.2300">
    <property type="match status" value="1"/>
</dbReference>
<feature type="transmembrane region" description="Helical" evidence="10">
    <location>
        <begin position="283"/>
        <end position="302"/>
    </location>
</feature>
<dbReference type="GO" id="GO:0005886">
    <property type="term" value="C:plasma membrane"/>
    <property type="evidence" value="ECO:0007669"/>
    <property type="project" value="UniProtKB-SubCell"/>
</dbReference>
<dbReference type="PANTHER" id="PTHR43547">
    <property type="entry name" value="TWO-COMPONENT HISTIDINE KINASE"/>
    <property type="match status" value="1"/>
</dbReference>
<keyword evidence="6 10" id="KW-0812">Transmembrane</keyword>
<evidence type="ECO:0000256" key="3">
    <source>
        <dbReference type="ARBA" id="ARBA00012438"/>
    </source>
</evidence>
<keyword evidence="7 10" id="KW-1133">Transmembrane helix</keyword>
<evidence type="ECO:0000256" key="4">
    <source>
        <dbReference type="ARBA" id="ARBA00022475"/>
    </source>
</evidence>
<proteinExistence type="predicted"/>
<dbReference type="SMART" id="SM00388">
    <property type="entry name" value="HisKA"/>
    <property type="match status" value="1"/>
</dbReference>
<evidence type="ECO:0000256" key="8">
    <source>
        <dbReference type="ARBA" id="ARBA00023136"/>
    </source>
</evidence>
<evidence type="ECO:0000256" key="6">
    <source>
        <dbReference type="ARBA" id="ARBA00022692"/>
    </source>
</evidence>
<dbReference type="SMART" id="SM00387">
    <property type="entry name" value="HATPase_c"/>
    <property type="match status" value="1"/>
</dbReference>
<keyword evidence="5 9" id="KW-0597">Phosphoprotein</keyword>
<evidence type="ECO:0000256" key="2">
    <source>
        <dbReference type="ARBA" id="ARBA00004651"/>
    </source>
</evidence>
<evidence type="ECO:0000313" key="13">
    <source>
        <dbReference type="EMBL" id="QOL51793.1"/>
    </source>
</evidence>
<dbReference type="KEGG" id="mlir:LPB04_11385"/>
<reference evidence="13 14" key="1">
    <citation type="submission" date="2020-10" db="EMBL/GenBank/DDBJ databases">
        <title>Genome sequencing of Massilia sp. LPB0304.</title>
        <authorList>
            <person name="Kim J."/>
        </authorList>
    </citation>
    <scope>NUCLEOTIDE SEQUENCE [LARGE SCALE GENOMIC DNA]</scope>
    <source>
        <strain evidence="13 14">LPB0304</strain>
    </source>
</reference>
<dbReference type="EMBL" id="CP062941">
    <property type="protein sequence ID" value="QOL51793.1"/>
    <property type="molecule type" value="Genomic_DNA"/>
</dbReference>
<accession>A0A7L9U9R5</accession>
<dbReference type="Pfam" id="PF02518">
    <property type="entry name" value="HATPase_c"/>
    <property type="match status" value="1"/>
</dbReference>
<keyword evidence="14" id="KW-1185">Reference proteome</keyword>
<name>A0A7L9U9R5_9BURK</name>
<dbReference type="PROSITE" id="PS50109">
    <property type="entry name" value="HIS_KIN"/>
    <property type="match status" value="1"/>
</dbReference>
<dbReference type="Gene3D" id="1.10.287.130">
    <property type="match status" value="1"/>
</dbReference>
<dbReference type="CDD" id="cd00082">
    <property type="entry name" value="HisKA"/>
    <property type="match status" value="1"/>
</dbReference>
<evidence type="ECO:0000256" key="9">
    <source>
        <dbReference type="PROSITE-ProRule" id="PRU00169"/>
    </source>
</evidence>
<dbReference type="CDD" id="cd18774">
    <property type="entry name" value="PDC2_HK_sensor"/>
    <property type="match status" value="1"/>
</dbReference>
<dbReference type="Pfam" id="PF00512">
    <property type="entry name" value="HisKA"/>
    <property type="match status" value="1"/>
</dbReference>
<dbReference type="InterPro" id="IPR011006">
    <property type="entry name" value="CheY-like_superfamily"/>
</dbReference>
<dbReference type="InterPro" id="IPR036890">
    <property type="entry name" value="HATPase_C_sf"/>
</dbReference>
<evidence type="ECO:0000313" key="14">
    <source>
        <dbReference type="Proteomes" id="UP000593875"/>
    </source>
</evidence>
<gene>
    <name evidence="13" type="ORF">LPB04_11385</name>
</gene>
<dbReference type="Pfam" id="PF00072">
    <property type="entry name" value="Response_reg"/>
    <property type="match status" value="1"/>
</dbReference>
<dbReference type="InterPro" id="IPR001789">
    <property type="entry name" value="Sig_transdc_resp-reg_receiver"/>
</dbReference>
<dbReference type="PROSITE" id="PS50110">
    <property type="entry name" value="RESPONSE_REGULATORY"/>
    <property type="match status" value="1"/>
</dbReference>
<feature type="modified residue" description="4-aspartylphosphate" evidence="9">
    <location>
        <position position="658"/>
    </location>
</feature>
<evidence type="ECO:0000259" key="12">
    <source>
        <dbReference type="PROSITE" id="PS50110"/>
    </source>
</evidence>
<dbReference type="PRINTS" id="PR00344">
    <property type="entry name" value="BCTRLSENSOR"/>
</dbReference>
<dbReference type="SUPFAM" id="SSF52172">
    <property type="entry name" value="CheY-like"/>
    <property type="match status" value="1"/>
</dbReference>
<dbReference type="CDD" id="cd17580">
    <property type="entry name" value="REC_2_DhkD-like"/>
    <property type="match status" value="1"/>
</dbReference>
<dbReference type="InterPro" id="IPR005467">
    <property type="entry name" value="His_kinase_dom"/>
</dbReference>
<evidence type="ECO:0000256" key="7">
    <source>
        <dbReference type="ARBA" id="ARBA00022989"/>
    </source>
</evidence>
<keyword evidence="8 10" id="KW-0472">Membrane</keyword>
<dbReference type="InterPro" id="IPR003594">
    <property type="entry name" value="HATPase_dom"/>
</dbReference>
<dbReference type="EC" id="2.7.13.3" evidence="3"/>
<feature type="domain" description="Response regulatory" evidence="12">
    <location>
        <begin position="609"/>
        <end position="723"/>
    </location>
</feature>
<evidence type="ECO:0000256" key="5">
    <source>
        <dbReference type="ARBA" id="ARBA00022553"/>
    </source>
</evidence>
<dbReference type="Pfam" id="PF02743">
    <property type="entry name" value="dCache_1"/>
    <property type="match status" value="1"/>
</dbReference>
<dbReference type="InterPro" id="IPR033479">
    <property type="entry name" value="dCache_1"/>
</dbReference>
<dbReference type="PANTHER" id="PTHR43547:SF2">
    <property type="entry name" value="HYBRID SIGNAL TRANSDUCTION HISTIDINE KINASE C"/>
    <property type="match status" value="1"/>
</dbReference>
<comment type="catalytic activity">
    <reaction evidence="1">
        <text>ATP + protein L-histidine = ADP + protein N-phospho-L-histidine.</text>
        <dbReference type="EC" id="2.7.13.3"/>
    </reaction>
</comment>
<dbReference type="AlphaFoldDB" id="A0A7L9U9R5"/>
<dbReference type="Proteomes" id="UP000593875">
    <property type="component" value="Chromosome"/>
</dbReference>
<evidence type="ECO:0000256" key="1">
    <source>
        <dbReference type="ARBA" id="ARBA00000085"/>
    </source>
</evidence>
<dbReference type="Gene3D" id="3.30.565.10">
    <property type="entry name" value="Histidine kinase-like ATPase, C-terminal domain"/>
    <property type="match status" value="1"/>
</dbReference>
<dbReference type="GO" id="GO:0000155">
    <property type="term" value="F:phosphorelay sensor kinase activity"/>
    <property type="evidence" value="ECO:0007669"/>
    <property type="project" value="InterPro"/>
</dbReference>
<sequence length="727" mass="77251">MRSSPGLALSLRRLLVLLSGISLLPLALLGLWSVHTASQYQQREQDRAMLDVARALSSAVDAELDGSIATLASLARSPAIGAGDLRSFYDIARDQVKAQPEWLAIILADAKGNILFRTTDPYGAAAGHITDPESLRQLLAVQRPLVGQVTRGQRGRVAFPVRVPIRDEAGRLYALTAVIKPDRILGVVKRQQAPADSIISIIDAFGSIVARSKEQDKRVATAPGPGLAKLMRDKGVEGTGDTVNLDGASMSSAFTRISRHGWTVAVSVPKPAIGPVSLKGITLYGWGLAASLLACIGIASLLSTRIARSFANLERGAAALGAGKQVEVAPSRIREVALMGRALEAAAAQHARHEQERSRLLASLEEALSASRGASLVKDEFLAVLGHELRNPLSPIVASLDLMDLRADGASLRERTIMRRQVNHLKRLVDDLLDVSRITSGKMQLDLRPLNLADVVYHTATSRPGRPVELTVPDTLWVQGDESRLAQVLNNLLSNAERFGEGATRVVLRADGHTARLEVSDDGIGMGPELLARVFEPFYQAPQQVARITGGLGLGLAIVRKIVELHGGRVWAHSDGPGTGSRFVVELPLIDAQAPLPAAEPVQATSGRQVLVVDDNVDAAATTAQILEQFGHTVQVAHTAAAALALCARHRPEVAILDIGLPDMDGYALAAAIRRLGGAPRLVALTGYGQKADVERAAGAGFDLHLTKPASLEDLERAVADSTAVMP</sequence>
<evidence type="ECO:0000259" key="11">
    <source>
        <dbReference type="PROSITE" id="PS50109"/>
    </source>
</evidence>